<keyword evidence="3" id="KW-1185">Reference proteome</keyword>
<sequence>MCLRGDSLFAHYGGDVAGEVSNASLFPSAPPLPHLLVLAASGMSGLRRGSRGNARGQGDVEKKKKEKKTLLDALAYQTHGEG</sequence>
<name>A0ABU7BWS8_9TELE</name>
<evidence type="ECO:0000256" key="1">
    <source>
        <dbReference type="SAM" id="MobiDB-lite"/>
    </source>
</evidence>
<dbReference type="Proteomes" id="UP001345963">
    <property type="component" value="Unassembled WGS sequence"/>
</dbReference>
<organism evidence="2 3">
    <name type="scientific">Ataeniobius toweri</name>
    <dbReference type="NCBI Taxonomy" id="208326"/>
    <lineage>
        <taxon>Eukaryota</taxon>
        <taxon>Metazoa</taxon>
        <taxon>Chordata</taxon>
        <taxon>Craniata</taxon>
        <taxon>Vertebrata</taxon>
        <taxon>Euteleostomi</taxon>
        <taxon>Actinopterygii</taxon>
        <taxon>Neopterygii</taxon>
        <taxon>Teleostei</taxon>
        <taxon>Neoteleostei</taxon>
        <taxon>Acanthomorphata</taxon>
        <taxon>Ovalentaria</taxon>
        <taxon>Atherinomorphae</taxon>
        <taxon>Cyprinodontiformes</taxon>
        <taxon>Goodeidae</taxon>
        <taxon>Ataeniobius</taxon>
    </lineage>
</organism>
<protein>
    <submittedName>
        <fullName evidence="2">Uncharacterized protein</fullName>
    </submittedName>
</protein>
<dbReference type="EMBL" id="JAHUTI010070386">
    <property type="protein sequence ID" value="MED6255122.1"/>
    <property type="molecule type" value="Genomic_DNA"/>
</dbReference>
<accession>A0ABU7BWS8</accession>
<reference evidence="2 3" key="1">
    <citation type="submission" date="2021-07" db="EMBL/GenBank/DDBJ databases">
        <authorList>
            <person name="Palmer J.M."/>
        </authorList>
    </citation>
    <scope>NUCLEOTIDE SEQUENCE [LARGE SCALE GENOMIC DNA]</scope>
    <source>
        <strain evidence="2 3">AT_MEX2019</strain>
        <tissue evidence="2">Muscle</tissue>
    </source>
</reference>
<comment type="caution">
    <text evidence="2">The sequence shown here is derived from an EMBL/GenBank/DDBJ whole genome shotgun (WGS) entry which is preliminary data.</text>
</comment>
<gene>
    <name evidence="2" type="ORF">ATANTOWER_004982</name>
</gene>
<evidence type="ECO:0000313" key="3">
    <source>
        <dbReference type="Proteomes" id="UP001345963"/>
    </source>
</evidence>
<proteinExistence type="predicted"/>
<evidence type="ECO:0000313" key="2">
    <source>
        <dbReference type="EMBL" id="MED6255122.1"/>
    </source>
</evidence>
<feature type="region of interest" description="Disordered" evidence="1">
    <location>
        <begin position="46"/>
        <end position="68"/>
    </location>
</feature>